<dbReference type="AlphaFoldDB" id="A0A397T983"/>
<protein>
    <submittedName>
        <fullName evidence="1">Uncharacterized protein</fullName>
    </submittedName>
</protein>
<comment type="caution">
    <text evidence="1">The sequence shown here is derived from an EMBL/GenBank/DDBJ whole genome shotgun (WGS) entry which is preliminary data.</text>
</comment>
<evidence type="ECO:0000313" key="1">
    <source>
        <dbReference type="EMBL" id="RIA93889.1"/>
    </source>
</evidence>
<accession>A0A397T983</accession>
<reference evidence="1 2" key="1">
    <citation type="submission" date="2018-06" db="EMBL/GenBank/DDBJ databases">
        <title>Comparative genomics reveals the genomic features of Rhizophagus irregularis, R. cerebriforme, R. diaphanum and Gigaspora rosea, and their symbiotic lifestyle signature.</title>
        <authorList>
            <person name="Morin E."/>
            <person name="San Clemente H."/>
            <person name="Chen E.C.H."/>
            <person name="De La Providencia I."/>
            <person name="Hainaut M."/>
            <person name="Kuo A."/>
            <person name="Kohler A."/>
            <person name="Murat C."/>
            <person name="Tang N."/>
            <person name="Roy S."/>
            <person name="Loubradou J."/>
            <person name="Henrissat B."/>
            <person name="Grigoriev I.V."/>
            <person name="Corradi N."/>
            <person name="Roux C."/>
            <person name="Martin F.M."/>
        </authorList>
    </citation>
    <scope>NUCLEOTIDE SEQUENCE [LARGE SCALE GENOMIC DNA]</scope>
    <source>
        <strain evidence="1 2">DAOM 227022</strain>
    </source>
</reference>
<dbReference type="OrthoDB" id="2486351at2759"/>
<evidence type="ECO:0000313" key="2">
    <source>
        <dbReference type="Proteomes" id="UP000265703"/>
    </source>
</evidence>
<dbReference type="EMBL" id="QKYT01000094">
    <property type="protein sequence ID" value="RIA93889.1"/>
    <property type="molecule type" value="Genomic_DNA"/>
</dbReference>
<name>A0A397T983_9GLOM</name>
<dbReference type="Proteomes" id="UP000265703">
    <property type="component" value="Unassembled WGS sequence"/>
</dbReference>
<proteinExistence type="predicted"/>
<keyword evidence="2" id="KW-1185">Reference proteome</keyword>
<organism evidence="1 2">
    <name type="scientific">Glomus cerebriforme</name>
    <dbReference type="NCBI Taxonomy" id="658196"/>
    <lineage>
        <taxon>Eukaryota</taxon>
        <taxon>Fungi</taxon>
        <taxon>Fungi incertae sedis</taxon>
        <taxon>Mucoromycota</taxon>
        <taxon>Glomeromycotina</taxon>
        <taxon>Glomeromycetes</taxon>
        <taxon>Glomerales</taxon>
        <taxon>Glomeraceae</taxon>
        <taxon>Glomus</taxon>
    </lineage>
</organism>
<gene>
    <name evidence="1" type="ORF">C1645_818748</name>
</gene>
<sequence>MPYKHQGAKFSEASNQRYHKLDKKHIIRGAKGAVYARGLRRSKCVIEYSCKTYAREDKNEDENKEEEVLNSSYQSTFTILQPSST</sequence>